<dbReference type="EMBL" id="AFOC01000031">
    <property type="protein sequence ID" value="EGV51603.1"/>
    <property type="molecule type" value="Genomic_DNA"/>
</dbReference>
<feature type="region of interest" description="Disordered" evidence="1">
    <location>
        <begin position="52"/>
        <end position="90"/>
    </location>
</feature>
<name>G2DCL9_9GAMM</name>
<organism evidence="2 3">
    <name type="scientific">endosymbiont of Riftia pachyptila</name>
    <name type="common">vent Ph05</name>
    <dbReference type="NCBI Taxonomy" id="1048808"/>
    <lineage>
        <taxon>Bacteria</taxon>
        <taxon>Pseudomonadati</taxon>
        <taxon>Pseudomonadota</taxon>
        <taxon>Gammaproteobacteria</taxon>
        <taxon>sulfur-oxidizing symbionts</taxon>
    </lineage>
</organism>
<dbReference type="Proteomes" id="UP000004491">
    <property type="component" value="Unassembled WGS sequence"/>
</dbReference>
<reference evidence="2" key="1">
    <citation type="journal article" date="2011" name="ISME J.">
        <title>The endosymbionts of the deep-sea tubeworms Riftia pachyptila and Tevnia jerichonana share an identical physiology as revealed by proteogenomic analyses.</title>
        <authorList>
            <person name="Gardebrecht A."/>
            <person name="Markert S."/>
            <person name="Felbeck H."/>
            <person name="Thuermer A."/>
            <person name="Albrecht D."/>
            <person name="Wollherr A."/>
            <person name="Kabisch J."/>
            <person name="Lehmann R."/>
            <person name="Daniel R."/>
            <person name="Liesegang H."/>
            <person name="Hecker M."/>
            <person name="Sievert S.M."/>
            <person name="Schweder T."/>
        </authorList>
    </citation>
    <scope>NUCLEOTIDE SEQUENCE [LARGE SCALE GENOMIC DNA]</scope>
</reference>
<dbReference type="AlphaFoldDB" id="G2DCL9"/>
<keyword evidence="3" id="KW-1185">Reference proteome</keyword>
<sequence>MSYFTDVTIDELSVRTQHHTAQHRQPAGGCPHCIRHRPIQLSASTWGPTGAVYRPQRSCPGRPDAARLKAGSRTERRSLLRPQSGGSGTACIATRHRPVDDQEAQDYLKQFDAQSLHVRDGERIIELLPASELNETRLAGSLGMRLRNLQRQLKHVGCPATHRIGQPHHS</sequence>
<protein>
    <submittedName>
        <fullName evidence="2">Uncharacterized protein</fullName>
    </submittedName>
</protein>
<feature type="compositionally biased region" description="Basic and acidic residues" evidence="1">
    <location>
        <begin position="64"/>
        <end position="78"/>
    </location>
</feature>
<evidence type="ECO:0000313" key="2">
    <source>
        <dbReference type="EMBL" id="EGV51603.1"/>
    </source>
</evidence>
<comment type="caution">
    <text evidence="2">The sequence shown here is derived from an EMBL/GenBank/DDBJ whole genome shotgun (WGS) entry which is preliminary data.</text>
</comment>
<accession>G2DCL9</accession>
<proteinExistence type="predicted"/>
<gene>
    <name evidence="2" type="ORF">Rifp1Sym_bd00050</name>
</gene>
<evidence type="ECO:0000313" key="3">
    <source>
        <dbReference type="Proteomes" id="UP000004491"/>
    </source>
</evidence>
<evidence type="ECO:0000256" key="1">
    <source>
        <dbReference type="SAM" id="MobiDB-lite"/>
    </source>
</evidence>